<dbReference type="EC" id="2.7.13.3" evidence="3"/>
<evidence type="ECO:0000259" key="26">
    <source>
        <dbReference type="PROSITE" id="PS50113"/>
    </source>
</evidence>
<evidence type="ECO:0000313" key="28">
    <source>
        <dbReference type="Proteomes" id="UP000252884"/>
    </source>
</evidence>
<dbReference type="SUPFAM" id="SSF52172">
    <property type="entry name" value="CheY-like"/>
    <property type="match status" value="2"/>
</dbReference>
<dbReference type="InterPro" id="IPR036641">
    <property type="entry name" value="HPT_dom_sf"/>
</dbReference>
<feature type="coiled-coil region" evidence="21">
    <location>
        <begin position="581"/>
        <end position="615"/>
    </location>
</feature>
<dbReference type="NCBIfam" id="TIGR00229">
    <property type="entry name" value="sensory_box"/>
    <property type="match status" value="1"/>
</dbReference>
<evidence type="ECO:0000256" key="12">
    <source>
        <dbReference type="ARBA" id="ARBA00022989"/>
    </source>
</evidence>
<feature type="transmembrane region" description="Helical" evidence="22">
    <location>
        <begin position="152"/>
        <end position="170"/>
    </location>
</feature>
<comment type="subunit">
    <text evidence="17">At low DSF concentrations, interacts with RpfF.</text>
</comment>
<keyword evidence="9" id="KW-0547">Nucleotide-binding</keyword>
<feature type="transmembrane region" description="Helical" evidence="22">
    <location>
        <begin position="78"/>
        <end position="98"/>
    </location>
</feature>
<dbReference type="GO" id="GO:0000155">
    <property type="term" value="F:phosphorelay sensor kinase activity"/>
    <property type="evidence" value="ECO:0007669"/>
    <property type="project" value="InterPro"/>
</dbReference>
<dbReference type="InterPro" id="IPR005467">
    <property type="entry name" value="His_kinase_dom"/>
</dbReference>
<dbReference type="InterPro" id="IPR011006">
    <property type="entry name" value="CheY-like_superfamily"/>
</dbReference>
<dbReference type="PROSITE" id="PS50112">
    <property type="entry name" value="PAS"/>
    <property type="match status" value="1"/>
</dbReference>
<evidence type="ECO:0000256" key="5">
    <source>
        <dbReference type="ARBA" id="ARBA00022553"/>
    </source>
</evidence>
<evidence type="ECO:0000259" key="25">
    <source>
        <dbReference type="PROSITE" id="PS50112"/>
    </source>
</evidence>
<evidence type="ECO:0000256" key="2">
    <source>
        <dbReference type="ARBA" id="ARBA00004651"/>
    </source>
</evidence>
<evidence type="ECO:0000256" key="7">
    <source>
        <dbReference type="ARBA" id="ARBA00022692"/>
    </source>
</evidence>
<comment type="catalytic activity">
    <reaction evidence="1">
        <text>ATP + protein L-histidine = ADP + protein N-phospho-L-histidine.</text>
        <dbReference type="EC" id="2.7.13.3"/>
    </reaction>
</comment>
<dbReference type="Pfam" id="PF00512">
    <property type="entry name" value="HisKA"/>
    <property type="match status" value="1"/>
</dbReference>
<evidence type="ECO:0000259" key="23">
    <source>
        <dbReference type="PROSITE" id="PS50109"/>
    </source>
</evidence>
<feature type="domain" description="Response regulatory" evidence="24">
    <location>
        <begin position="1009"/>
        <end position="1124"/>
    </location>
</feature>
<proteinExistence type="predicted"/>
<dbReference type="Proteomes" id="UP000252884">
    <property type="component" value="Unassembled WGS sequence"/>
</dbReference>
<dbReference type="OrthoDB" id="9176737at2"/>
<accession>A0A368XSC8</accession>
<dbReference type="Pfam" id="PF00072">
    <property type="entry name" value="Response_reg"/>
    <property type="match status" value="2"/>
</dbReference>
<dbReference type="PROSITE" id="PS50109">
    <property type="entry name" value="HIS_KIN"/>
    <property type="match status" value="1"/>
</dbReference>
<evidence type="ECO:0000256" key="18">
    <source>
        <dbReference type="ARBA" id="ARBA00068150"/>
    </source>
</evidence>
<dbReference type="GO" id="GO:0005886">
    <property type="term" value="C:plasma membrane"/>
    <property type="evidence" value="ECO:0007669"/>
    <property type="project" value="UniProtKB-SubCell"/>
</dbReference>
<feature type="modified residue" description="4-aspartylphosphate" evidence="20">
    <location>
        <position position="1058"/>
    </location>
</feature>
<evidence type="ECO:0000256" key="17">
    <source>
        <dbReference type="ARBA" id="ARBA00064003"/>
    </source>
</evidence>
<dbReference type="AlphaFoldDB" id="A0A368XSC8"/>
<dbReference type="SMART" id="SM00448">
    <property type="entry name" value="REC"/>
    <property type="match status" value="2"/>
</dbReference>
<evidence type="ECO:0000256" key="19">
    <source>
        <dbReference type="ARBA" id="ARBA00070152"/>
    </source>
</evidence>
<keyword evidence="6" id="KW-0808">Transferase</keyword>
<evidence type="ECO:0000256" key="14">
    <source>
        <dbReference type="ARBA" id="ARBA00023026"/>
    </source>
</evidence>
<dbReference type="CDD" id="cd00082">
    <property type="entry name" value="HisKA"/>
    <property type="match status" value="1"/>
</dbReference>
<dbReference type="CDD" id="cd19410">
    <property type="entry name" value="HK9-like_sensor"/>
    <property type="match status" value="1"/>
</dbReference>
<dbReference type="EMBL" id="QPJK01000005">
    <property type="protein sequence ID" value="RCW70076.1"/>
    <property type="molecule type" value="Genomic_DNA"/>
</dbReference>
<feature type="transmembrane region" description="Helical" evidence="22">
    <location>
        <begin position="396"/>
        <end position="414"/>
    </location>
</feature>
<dbReference type="Gene3D" id="1.10.287.130">
    <property type="match status" value="1"/>
</dbReference>
<keyword evidence="8" id="KW-0732">Signal</keyword>
<keyword evidence="5 20" id="KW-0597">Phosphoprotein</keyword>
<dbReference type="CDD" id="cd00130">
    <property type="entry name" value="PAS"/>
    <property type="match status" value="1"/>
</dbReference>
<comment type="caution">
    <text evidence="27">The sequence shown here is derived from an EMBL/GenBank/DDBJ whole genome shotgun (WGS) entry which is preliminary data.</text>
</comment>
<evidence type="ECO:0000256" key="15">
    <source>
        <dbReference type="ARBA" id="ARBA00023136"/>
    </source>
</evidence>
<dbReference type="Gene3D" id="1.20.120.160">
    <property type="entry name" value="HPT domain"/>
    <property type="match status" value="1"/>
</dbReference>
<feature type="domain" description="Response regulatory" evidence="24">
    <location>
        <begin position="859"/>
        <end position="980"/>
    </location>
</feature>
<dbReference type="InterPro" id="IPR036097">
    <property type="entry name" value="HisK_dim/P_sf"/>
</dbReference>
<dbReference type="InterPro" id="IPR036890">
    <property type="entry name" value="HATPase_C_sf"/>
</dbReference>
<dbReference type="Gene3D" id="3.40.50.2300">
    <property type="match status" value="2"/>
</dbReference>
<dbReference type="Gene3D" id="3.30.565.10">
    <property type="entry name" value="Histidine kinase-like ATPase, C-terminal domain"/>
    <property type="match status" value="1"/>
</dbReference>
<comment type="function">
    <text evidence="16">Member of the two-component regulatory system BvgS/BvgA. Phosphorylates BvgA via a four-step phosphorelay in response to environmental signals.</text>
</comment>
<gene>
    <name evidence="27" type="ORF">DES41_10512</name>
</gene>
<feature type="transmembrane region" description="Helical" evidence="22">
    <location>
        <begin position="12"/>
        <end position="34"/>
    </location>
</feature>
<dbReference type="InterPro" id="IPR000014">
    <property type="entry name" value="PAS"/>
</dbReference>
<keyword evidence="4" id="KW-1003">Cell membrane</keyword>
<dbReference type="InterPro" id="IPR004358">
    <property type="entry name" value="Sig_transdc_His_kin-like_C"/>
</dbReference>
<dbReference type="Gene3D" id="3.30.450.20">
    <property type="entry name" value="PAS domain"/>
    <property type="match status" value="1"/>
</dbReference>
<dbReference type="InterPro" id="IPR007891">
    <property type="entry name" value="CHASE3"/>
</dbReference>
<sequence length="1274" mass="138535">MPPTDPRSPRLKFAQLACALSALMGLAALAGWAFDLPVLRSVVPGAVQMKADTALGLLASSAALWLRTRPSPSNDRWALALAAGVALLALMALAGYLFGWNPRLDEVLFRHHDTATHQARGHMSPYSAVALTALAGAIAAMPRPRLLPLARIAAALVAGVGIVSFIGYLWDVGAIATDRTVPPVALHTAWALLLLGTAAHLLAATLHAQPGSHVRNRIETLVLSGFIPTALFVLMGGGLTYTTGARFADTARLIAHTQQVRAELAAVYGAIADAELARRNQMLTGERKFSADYETWAVETRRNLDDVRALVNDNPEQLARHAQLTRLAETHLRMLDALGTALLREGAAPARDMLRSESTRQNMQELRDRVQQMDAAEAALLEARLRRAESQRDSTLLALLVTLVLLTALFVLLFRGIRQEVKARALAEDHLQQLNAGLEQRVQERTSELQFQQAFLRRVIDLNRNLIFAKDAEGRFVLANQALAEAYGTDVESLVGRSELDFNPDREQVLRFFAADRQVIESGRDLLIDEEQLVAADGSVRWFSTIKRPILSLDGRQHVLLGVATDITKRKEAEDGLRQMAATLEQRVQERTLALQQANAALVGARQEADAASRTKSAFLANMSHEIRTPMNAIIGLTHLLARDARDRTQRERLDKVGAAAQHLLQVINDILDISKIEAGKLTLEQIEFSLDGVMARAIELAAGPARDKGLELILDQDHLPRRLRGDPTRLSQILINLVTNAVKFTETGWVRVRGAVAREDAERLLVRFEVQDTGPGISHDRQAALFNAFEQADNSFSRRHGGTGLGLALSRQLARAMDGDAGVESAPGSGSTFWFTAWLGRAAQAPRAAIQPVLQGLRALVIDDLPEALAVIGEQLQLLGVQVDAVGGCEEAVRRIETRMAARQAYDVLLIDWRMEPADGIETLERLRALLGDGIPPSILVTAFDEPSLVARARAAHFDAVMLKPLTSAALQERLVELLRSAHTEAEPAGLHASNAASLLQQRHAGQRILLAEDNPVNREVAQDLLHLVGLVVETAWDGGRAVEMALSRQYDLILMDVQMPVMDGTEATRAIRQRDGDGTPIVAMTANAFAEDRQACLDAGMNDHVGKPVDPEALYGKLLRWLPLREPASSGLQPLPQAGGTLHGEPLQARLARVPGYDVEQALRHVAGQMPILERALGRFVETYAHGLPELLDTSGTPAEVVARWRKVCHSVRGALTTVGAPALLQALRSFERQLGDGAAPATLAGPGLQLHRDLVQLVRRLARELGHGGPA</sequence>
<dbReference type="FunFam" id="1.10.287.130:FF:000002">
    <property type="entry name" value="Two-component osmosensing histidine kinase"/>
    <property type="match status" value="1"/>
</dbReference>
<feature type="transmembrane region" description="Helical" evidence="22">
    <location>
        <begin position="190"/>
        <end position="208"/>
    </location>
</feature>
<dbReference type="CDD" id="cd17546">
    <property type="entry name" value="REC_hyHK_CKI1_RcsC-like"/>
    <property type="match status" value="2"/>
</dbReference>
<keyword evidence="11" id="KW-0067">ATP-binding</keyword>
<feature type="domain" description="PAC" evidence="26">
    <location>
        <begin position="527"/>
        <end position="579"/>
    </location>
</feature>
<evidence type="ECO:0000313" key="27">
    <source>
        <dbReference type="EMBL" id="RCW70076.1"/>
    </source>
</evidence>
<evidence type="ECO:0000256" key="16">
    <source>
        <dbReference type="ARBA" id="ARBA00058004"/>
    </source>
</evidence>
<dbReference type="SUPFAM" id="SSF47226">
    <property type="entry name" value="Histidine-containing phosphotransfer domain, HPT domain"/>
    <property type="match status" value="1"/>
</dbReference>
<dbReference type="SUPFAM" id="SSF47384">
    <property type="entry name" value="Homodimeric domain of signal transducing histidine kinase"/>
    <property type="match status" value="1"/>
</dbReference>
<dbReference type="InterPro" id="IPR003661">
    <property type="entry name" value="HisK_dim/P_dom"/>
</dbReference>
<reference evidence="27 28" key="1">
    <citation type="submission" date="2018-07" db="EMBL/GenBank/DDBJ databases">
        <title>Genomic Encyclopedia of Type Strains, Phase IV (KMG-IV): sequencing the most valuable type-strain genomes for metagenomic binning, comparative biology and taxonomic classification.</title>
        <authorList>
            <person name="Goeker M."/>
        </authorList>
    </citation>
    <scope>NUCLEOTIDE SEQUENCE [LARGE SCALE GENOMIC DNA]</scope>
    <source>
        <strain evidence="27 28">DSM 21634</strain>
    </source>
</reference>
<dbReference type="FunFam" id="3.30.565.10:FF:000010">
    <property type="entry name" value="Sensor histidine kinase RcsC"/>
    <property type="match status" value="1"/>
</dbReference>
<dbReference type="PROSITE" id="PS50113">
    <property type="entry name" value="PAC"/>
    <property type="match status" value="1"/>
</dbReference>
<evidence type="ECO:0000256" key="9">
    <source>
        <dbReference type="ARBA" id="ARBA00022741"/>
    </source>
</evidence>
<evidence type="ECO:0000256" key="3">
    <source>
        <dbReference type="ARBA" id="ARBA00012438"/>
    </source>
</evidence>
<dbReference type="CDD" id="cd16922">
    <property type="entry name" value="HATPase_EvgS-ArcB-TorS-like"/>
    <property type="match status" value="1"/>
</dbReference>
<keyword evidence="28" id="KW-1185">Reference proteome</keyword>
<dbReference type="PANTHER" id="PTHR45339:SF1">
    <property type="entry name" value="HYBRID SIGNAL TRANSDUCTION HISTIDINE KINASE J"/>
    <property type="match status" value="1"/>
</dbReference>
<feature type="domain" description="PAS" evidence="25">
    <location>
        <begin position="452"/>
        <end position="500"/>
    </location>
</feature>
<evidence type="ECO:0000256" key="20">
    <source>
        <dbReference type="PROSITE-ProRule" id="PRU00169"/>
    </source>
</evidence>
<keyword evidence="12 22" id="KW-1133">Transmembrane helix</keyword>
<evidence type="ECO:0000259" key="24">
    <source>
        <dbReference type="PROSITE" id="PS50110"/>
    </source>
</evidence>
<evidence type="ECO:0000256" key="13">
    <source>
        <dbReference type="ARBA" id="ARBA00023012"/>
    </source>
</evidence>
<feature type="transmembrane region" description="Helical" evidence="22">
    <location>
        <begin position="123"/>
        <end position="140"/>
    </location>
</feature>
<dbReference type="InterPro" id="IPR000700">
    <property type="entry name" value="PAS-assoc_C"/>
</dbReference>
<dbReference type="SMART" id="SM00388">
    <property type="entry name" value="HisKA"/>
    <property type="match status" value="1"/>
</dbReference>
<keyword evidence="21" id="KW-0175">Coiled coil</keyword>
<comment type="subcellular location">
    <subcellularLocation>
        <location evidence="2">Cell membrane</location>
        <topology evidence="2">Multi-pass membrane protein</topology>
    </subcellularLocation>
</comment>
<dbReference type="InterPro" id="IPR013656">
    <property type="entry name" value="PAS_4"/>
</dbReference>
<feature type="transmembrane region" description="Helical" evidence="22">
    <location>
        <begin position="220"/>
        <end position="241"/>
    </location>
</feature>
<dbReference type="SUPFAM" id="SSF55874">
    <property type="entry name" value="ATPase domain of HSP90 chaperone/DNA topoisomerase II/histidine kinase"/>
    <property type="match status" value="1"/>
</dbReference>
<dbReference type="InterPro" id="IPR001789">
    <property type="entry name" value="Sig_transdc_resp-reg_receiver"/>
</dbReference>
<dbReference type="SMART" id="SM00091">
    <property type="entry name" value="PAS"/>
    <property type="match status" value="1"/>
</dbReference>
<evidence type="ECO:0000256" key="8">
    <source>
        <dbReference type="ARBA" id="ARBA00022729"/>
    </source>
</evidence>
<feature type="modified residue" description="4-aspartylphosphate" evidence="20">
    <location>
        <position position="913"/>
    </location>
</feature>
<evidence type="ECO:0000256" key="22">
    <source>
        <dbReference type="SAM" id="Phobius"/>
    </source>
</evidence>
<evidence type="ECO:0000256" key="4">
    <source>
        <dbReference type="ARBA" id="ARBA00022475"/>
    </source>
</evidence>
<protein>
    <recommendedName>
        <fullName evidence="18">Sensory/regulatory protein RpfC</fullName>
        <ecNumber evidence="3">2.7.13.3</ecNumber>
    </recommendedName>
    <alternativeName>
        <fullName evidence="19">Virulence sensor protein BvgS</fullName>
    </alternativeName>
</protein>
<evidence type="ECO:0000256" key="1">
    <source>
        <dbReference type="ARBA" id="ARBA00000085"/>
    </source>
</evidence>
<dbReference type="SMART" id="SM00387">
    <property type="entry name" value="HATPase_c"/>
    <property type="match status" value="1"/>
</dbReference>
<evidence type="ECO:0000256" key="21">
    <source>
        <dbReference type="SAM" id="Coils"/>
    </source>
</evidence>
<dbReference type="InterPro" id="IPR035965">
    <property type="entry name" value="PAS-like_dom_sf"/>
</dbReference>
<dbReference type="SUPFAM" id="SSF55785">
    <property type="entry name" value="PYP-like sensor domain (PAS domain)"/>
    <property type="match status" value="1"/>
</dbReference>
<keyword evidence="7 22" id="KW-0812">Transmembrane</keyword>
<dbReference type="RefSeq" id="WP_114469056.1">
    <property type="nucleotide sequence ID" value="NZ_QPJK01000005.1"/>
</dbReference>
<feature type="domain" description="Histidine kinase" evidence="23">
    <location>
        <begin position="622"/>
        <end position="842"/>
    </location>
</feature>
<dbReference type="Pfam" id="PF08448">
    <property type="entry name" value="PAS_4"/>
    <property type="match status" value="1"/>
</dbReference>
<evidence type="ECO:0000256" key="10">
    <source>
        <dbReference type="ARBA" id="ARBA00022777"/>
    </source>
</evidence>
<dbReference type="Pfam" id="PF02518">
    <property type="entry name" value="HATPase_c"/>
    <property type="match status" value="1"/>
</dbReference>
<dbReference type="PROSITE" id="PS50110">
    <property type="entry name" value="RESPONSE_REGULATORY"/>
    <property type="match status" value="2"/>
</dbReference>
<keyword evidence="10" id="KW-0418">Kinase</keyword>
<keyword evidence="13" id="KW-0902">Two-component regulatory system</keyword>
<name>A0A368XSC8_9BURK</name>
<evidence type="ECO:0000256" key="6">
    <source>
        <dbReference type="ARBA" id="ARBA00022679"/>
    </source>
</evidence>
<dbReference type="PRINTS" id="PR00344">
    <property type="entry name" value="BCTRLSENSOR"/>
</dbReference>
<dbReference type="Pfam" id="PF05227">
    <property type="entry name" value="CHASE3"/>
    <property type="match status" value="1"/>
</dbReference>
<dbReference type="InterPro" id="IPR003594">
    <property type="entry name" value="HATPase_dom"/>
</dbReference>
<evidence type="ECO:0000256" key="11">
    <source>
        <dbReference type="ARBA" id="ARBA00022840"/>
    </source>
</evidence>
<organism evidence="27 28">
    <name type="scientific">Pseudorhodoferax soli</name>
    <dbReference type="NCBI Taxonomy" id="545864"/>
    <lineage>
        <taxon>Bacteria</taxon>
        <taxon>Pseudomonadati</taxon>
        <taxon>Pseudomonadota</taxon>
        <taxon>Betaproteobacteria</taxon>
        <taxon>Burkholderiales</taxon>
        <taxon>Comamonadaceae</taxon>
    </lineage>
</organism>
<keyword evidence="14" id="KW-0843">Virulence</keyword>
<dbReference type="GO" id="GO:0005524">
    <property type="term" value="F:ATP binding"/>
    <property type="evidence" value="ECO:0007669"/>
    <property type="project" value="UniProtKB-KW"/>
</dbReference>
<keyword evidence="15 22" id="KW-0472">Membrane</keyword>
<feature type="coiled-coil region" evidence="21">
    <location>
        <begin position="356"/>
        <end position="393"/>
    </location>
</feature>
<dbReference type="PANTHER" id="PTHR45339">
    <property type="entry name" value="HYBRID SIGNAL TRANSDUCTION HISTIDINE KINASE J"/>
    <property type="match status" value="1"/>
</dbReference>